<name>D7CMH3_SYNLT</name>
<dbReference type="InterPro" id="IPR023459">
    <property type="entry name" value="Tscrpt_elong_fac_GreA/B_fam"/>
</dbReference>
<dbReference type="eggNOG" id="COG0782">
    <property type="taxonomic scope" value="Bacteria"/>
</dbReference>
<dbReference type="PROSITE" id="PS00830">
    <property type="entry name" value="GREAB_2"/>
    <property type="match status" value="1"/>
</dbReference>
<dbReference type="RefSeq" id="WP_013175310.1">
    <property type="nucleotide sequence ID" value="NC_014220.1"/>
</dbReference>
<keyword evidence="3" id="KW-0251">Elongation factor</keyword>
<dbReference type="OrthoDB" id="2898253at2"/>
<dbReference type="Pfam" id="PF01272">
    <property type="entry name" value="GreA_GreB"/>
    <property type="match status" value="1"/>
</dbReference>
<reference evidence="3 4" key="2">
    <citation type="journal article" date="2010" name="Stand. Genomic Sci.">
        <title>Complete genome sequence of Syntrophothermus lipocalidus type strain (TGB-C1).</title>
        <authorList>
            <person name="Djao O.D."/>
            <person name="Zhang X."/>
            <person name="Lucas S."/>
            <person name="Lapidus A."/>
            <person name="Del Rio T.G."/>
            <person name="Nolan M."/>
            <person name="Tice H."/>
            <person name="Cheng J.F."/>
            <person name="Han C."/>
            <person name="Tapia R."/>
            <person name="Goodwin L."/>
            <person name="Pitluck S."/>
            <person name="Liolios K."/>
            <person name="Ivanova N."/>
            <person name="Mavromatis K."/>
            <person name="Mikhailova N."/>
            <person name="Ovchinnikova G."/>
            <person name="Pati A."/>
            <person name="Brambilla E."/>
            <person name="Chen A."/>
            <person name="Palaniappan K."/>
            <person name="Land M."/>
            <person name="Hauser L."/>
            <person name="Chang Y.J."/>
            <person name="Jeffries C.D."/>
            <person name="Rohde M."/>
            <person name="Sikorski J."/>
            <person name="Spring S."/>
            <person name="Goker M."/>
            <person name="Detter J.C."/>
            <person name="Woyke T."/>
            <person name="Bristow J."/>
            <person name="Eisen J.A."/>
            <person name="Markowitz V."/>
            <person name="Hugenholtz P."/>
            <person name="Kyrpides N.C."/>
            <person name="Klenk H.P."/>
        </authorList>
    </citation>
    <scope>NUCLEOTIDE SEQUENCE [LARGE SCALE GENOMIC DNA]</scope>
    <source>
        <strain evidence="4">DSM 12680 / TGB-C1</strain>
    </source>
</reference>
<dbReference type="GO" id="GO:0070063">
    <property type="term" value="F:RNA polymerase binding"/>
    <property type="evidence" value="ECO:0007669"/>
    <property type="project" value="InterPro"/>
</dbReference>
<dbReference type="GO" id="GO:0003746">
    <property type="term" value="F:translation elongation factor activity"/>
    <property type="evidence" value="ECO:0007669"/>
    <property type="project" value="UniProtKB-KW"/>
</dbReference>
<dbReference type="STRING" id="643648.Slip_1131"/>
<dbReference type="SUPFAM" id="SSF54534">
    <property type="entry name" value="FKBP-like"/>
    <property type="match status" value="1"/>
</dbReference>
<dbReference type="KEGG" id="slp:Slip_1131"/>
<dbReference type="InterPro" id="IPR036953">
    <property type="entry name" value="GreA/GreB_C_sf"/>
</dbReference>
<dbReference type="Gene3D" id="3.10.50.30">
    <property type="entry name" value="Transcription elongation factor, GreA/GreB, C-terminal domain"/>
    <property type="match status" value="1"/>
</dbReference>
<keyword evidence="4" id="KW-1185">Reference proteome</keyword>
<reference evidence="4" key="1">
    <citation type="journal article" date="2010" name="Stand. Genomic Sci.">
        <title>Complete genome sequence of Syntrophothermus lipocalidus type strain (TGB-C1T).</title>
        <authorList>
            <consortium name="US DOE Joint Genome Institute (JGI-PGF)"/>
            <person name="Djao O."/>
            <person name="Zhang X."/>
            <person name="Lucas S."/>
            <person name="Lapidus A."/>
            <person name="Glavina Del Rio T."/>
            <person name="Nolan M."/>
            <person name="Tice H."/>
            <person name="Cheng J."/>
            <person name="Han C."/>
            <person name="Tapia R."/>
            <person name="Goodwin L."/>
            <person name="Pitluck S."/>
            <person name="Liolios K."/>
            <person name="Ivanova N."/>
            <person name="Mavromatis K."/>
            <person name="Mikhailova N."/>
            <person name="Ovchinnikova G."/>
            <person name="Pati A."/>
            <person name="Brambilla E."/>
            <person name="Chen A."/>
            <person name="Palaniappan K."/>
            <person name="Land M."/>
            <person name="Hauser L."/>
            <person name="Chang Y."/>
            <person name="Jeffries C."/>
            <person name="Rohde M."/>
            <person name="Sikorski J."/>
            <person name="Spring S."/>
            <person name="Goker M."/>
            <person name="Detter J."/>
            <person name="Woyke T."/>
            <person name="Bristow J."/>
            <person name="Eisen J."/>
            <person name="Markowitz V."/>
            <person name="Hugenholtz P."/>
            <person name="Kyrpides N."/>
            <person name="Klenk H."/>
        </authorList>
    </citation>
    <scope>NUCLEOTIDE SEQUENCE [LARGE SCALE GENOMIC DNA]</scope>
    <source>
        <strain evidence="4">DSM 12680 / TGB-C1</strain>
    </source>
</reference>
<dbReference type="InterPro" id="IPR001437">
    <property type="entry name" value="Tscrpt_elong_fac_GreA/B_C"/>
</dbReference>
<dbReference type="GO" id="GO:0032784">
    <property type="term" value="P:regulation of DNA-templated transcription elongation"/>
    <property type="evidence" value="ECO:0007669"/>
    <property type="project" value="InterPro"/>
</dbReference>
<accession>D7CMH3</accession>
<evidence type="ECO:0000313" key="4">
    <source>
        <dbReference type="Proteomes" id="UP000000378"/>
    </source>
</evidence>
<proteinExistence type="predicted"/>
<protein>
    <submittedName>
        <fullName evidence="3">GreA/GreB family elongation factor</fullName>
    </submittedName>
</protein>
<feature type="domain" description="Transcription elongation factor GreA/GreB C-terminal" evidence="2">
    <location>
        <begin position="73"/>
        <end position="144"/>
    </location>
</feature>
<evidence type="ECO:0000313" key="3">
    <source>
        <dbReference type="EMBL" id="ADI01908.1"/>
    </source>
</evidence>
<dbReference type="HOGENOM" id="CLU_101379_5_0_9"/>
<keyword evidence="1" id="KW-0175">Coiled coil</keyword>
<dbReference type="GO" id="GO:0006354">
    <property type="term" value="P:DNA-templated transcription elongation"/>
    <property type="evidence" value="ECO:0007669"/>
    <property type="project" value="TreeGrafter"/>
</dbReference>
<organism evidence="3 4">
    <name type="scientific">Syntrophothermus lipocalidus (strain DSM 12680 / TGB-C1)</name>
    <dbReference type="NCBI Taxonomy" id="643648"/>
    <lineage>
        <taxon>Bacteria</taxon>
        <taxon>Bacillati</taxon>
        <taxon>Bacillota</taxon>
        <taxon>Clostridia</taxon>
        <taxon>Eubacteriales</taxon>
        <taxon>Syntrophomonadaceae</taxon>
        <taxon>Syntrophothermus</taxon>
    </lineage>
</organism>
<keyword evidence="3" id="KW-0648">Protein biosynthesis</keyword>
<dbReference type="Proteomes" id="UP000000378">
    <property type="component" value="Chromosome"/>
</dbReference>
<dbReference type="InterPro" id="IPR018151">
    <property type="entry name" value="TF_GreA/GreB_CS"/>
</dbReference>
<dbReference type="EMBL" id="CP002048">
    <property type="protein sequence ID" value="ADI01908.1"/>
    <property type="molecule type" value="Genomic_DNA"/>
</dbReference>
<dbReference type="GO" id="GO:0003677">
    <property type="term" value="F:DNA binding"/>
    <property type="evidence" value="ECO:0007669"/>
    <property type="project" value="InterPro"/>
</dbReference>
<evidence type="ECO:0000259" key="2">
    <source>
        <dbReference type="Pfam" id="PF01272"/>
    </source>
</evidence>
<dbReference type="PANTHER" id="PTHR30437:SF4">
    <property type="entry name" value="TRANSCRIPTION ELONGATION FACTOR GREA"/>
    <property type="match status" value="1"/>
</dbReference>
<sequence>MAKVVLSEPAFECLVKHLVEIEEGKNKLLDEFFPRPSKERDEFEILLENYIKQVDELIRKVKKSSKAGNKLPFVTIGSEVEIQNLSDKETHKYRIITPFRGSVKDGDISYLSPVGKSLLLRKVGDVIEVKAPGGIFHYKIKSIRLQCGFT</sequence>
<evidence type="ECO:0000256" key="1">
    <source>
        <dbReference type="SAM" id="Coils"/>
    </source>
</evidence>
<gene>
    <name evidence="3" type="ordered locus">Slip_1131</name>
</gene>
<dbReference type="AlphaFoldDB" id="D7CMH3"/>
<feature type="coiled-coil region" evidence="1">
    <location>
        <begin position="40"/>
        <end position="67"/>
    </location>
</feature>
<dbReference type="PANTHER" id="PTHR30437">
    <property type="entry name" value="TRANSCRIPTION ELONGATION FACTOR GREA"/>
    <property type="match status" value="1"/>
</dbReference>